<dbReference type="RefSeq" id="WP_250428626.1">
    <property type="nucleotide sequence ID" value="NZ_JALPRR010000001.1"/>
</dbReference>
<protein>
    <submittedName>
        <fullName evidence="5">Helix-turn-helix domain-containing protein</fullName>
    </submittedName>
</protein>
<evidence type="ECO:0000313" key="5">
    <source>
        <dbReference type="EMBL" id="MFD2246848.1"/>
    </source>
</evidence>
<keyword evidence="1" id="KW-0805">Transcription regulation</keyword>
<evidence type="ECO:0000313" key="6">
    <source>
        <dbReference type="Proteomes" id="UP001597374"/>
    </source>
</evidence>
<dbReference type="Pfam" id="PF20240">
    <property type="entry name" value="DUF6597"/>
    <property type="match status" value="1"/>
</dbReference>
<name>A0ABW5CXT7_9BACT</name>
<proteinExistence type="predicted"/>
<dbReference type="Proteomes" id="UP001597374">
    <property type="component" value="Unassembled WGS sequence"/>
</dbReference>
<evidence type="ECO:0000256" key="2">
    <source>
        <dbReference type="ARBA" id="ARBA00023125"/>
    </source>
</evidence>
<reference evidence="6" key="1">
    <citation type="journal article" date="2019" name="Int. J. Syst. Evol. Microbiol.">
        <title>The Global Catalogue of Microorganisms (GCM) 10K type strain sequencing project: providing services to taxonomists for standard genome sequencing and annotation.</title>
        <authorList>
            <consortium name="The Broad Institute Genomics Platform"/>
            <consortium name="The Broad Institute Genome Sequencing Center for Infectious Disease"/>
            <person name="Wu L."/>
            <person name="Ma J."/>
        </authorList>
    </citation>
    <scope>NUCLEOTIDE SEQUENCE [LARGE SCALE GENOMIC DNA]</scope>
    <source>
        <strain evidence="6">CGMCC 4.1782</strain>
    </source>
</reference>
<accession>A0ABW5CXT7</accession>
<dbReference type="EMBL" id="JBHUIM010000001">
    <property type="protein sequence ID" value="MFD2246848.1"/>
    <property type="molecule type" value="Genomic_DNA"/>
</dbReference>
<sequence length="275" mass="31772">MQTKFYIPHILLQEFINCIMVIHAEVDTNSSAVICPYPPAPQNSLFFYINDRIRVQKDGETDFVLQPRSVLVGPQVSRVMLDINKSHKAVRVGFHPGGMHRLLGISMAELIDDHFDASDVFGSEMEQVNSRLQEARSFDEIKEVVEQFLLRKAKSMKQALPFDKAMLELMRHNGNTPIEQIASLACLSLRQFERVSKERIGLPPKFFARLVRFSKAYRMRENFPQLSWTHIAYECGYFDQMHFIRDFKQFAGVAPRIIEKDLEKAPVRLQAGLRL</sequence>
<gene>
    <name evidence="5" type="ORF">ACFSKP_11325</name>
</gene>
<evidence type="ECO:0000259" key="4">
    <source>
        <dbReference type="PROSITE" id="PS01124"/>
    </source>
</evidence>
<dbReference type="SMART" id="SM00342">
    <property type="entry name" value="HTH_ARAC"/>
    <property type="match status" value="1"/>
</dbReference>
<dbReference type="Pfam" id="PF12833">
    <property type="entry name" value="HTH_18"/>
    <property type="match status" value="1"/>
</dbReference>
<dbReference type="Gene3D" id="1.10.10.60">
    <property type="entry name" value="Homeodomain-like"/>
    <property type="match status" value="1"/>
</dbReference>
<feature type="domain" description="HTH araC/xylS-type" evidence="4">
    <location>
        <begin position="178"/>
        <end position="261"/>
    </location>
</feature>
<organism evidence="5 6">
    <name type="scientific">Pontibacter ruber</name>
    <dbReference type="NCBI Taxonomy" id="1343895"/>
    <lineage>
        <taxon>Bacteria</taxon>
        <taxon>Pseudomonadati</taxon>
        <taxon>Bacteroidota</taxon>
        <taxon>Cytophagia</taxon>
        <taxon>Cytophagales</taxon>
        <taxon>Hymenobacteraceae</taxon>
        <taxon>Pontibacter</taxon>
    </lineage>
</organism>
<dbReference type="PROSITE" id="PS01124">
    <property type="entry name" value="HTH_ARAC_FAMILY_2"/>
    <property type="match status" value="1"/>
</dbReference>
<evidence type="ECO:0000256" key="1">
    <source>
        <dbReference type="ARBA" id="ARBA00023015"/>
    </source>
</evidence>
<keyword evidence="3" id="KW-0804">Transcription</keyword>
<keyword evidence="6" id="KW-1185">Reference proteome</keyword>
<comment type="caution">
    <text evidence="5">The sequence shown here is derived from an EMBL/GenBank/DDBJ whole genome shotgun (WGS) entry which is preliminary data.</text>
</comment>
<evidence type="ECO:0000256" key="3">
    <source>
        <dbReference type="ARBA" id="ARBA00023163"/>
    </source>
</evidence>
<dbReference type="InterPro" id="IPR050204">
    <property type="entry name" value="AraC_XylS_family_regulators"/>
</dbReference>
<dbReference type="InterPro" id="IPR009057">
    <property type="entry name" value="Homeodomain-like_sf"/>
</dbReference>
<dbReference type="InterPro" id="IPR046532">
    <property type="entry name" value="DUF6597"/>
</dbReference>
<dbReference type="SUPFAM" id="SSF46689">
    <property type="entry name" value="Homeodomain-like"/>
    <property type="match status" value="1"/>
</dbReference>
<dbReference type="PANTHER" id="PTHR46796">
    <property type="entry name" value="HTH-TYPE TRANSCRIPTIONAL ACTIVATOR RHAS-RELATED"/>
    <property type="match status" value="1"/>
</dbReference>
<dbReference type="InterPro" id="IPR018060">
    <property type="entry name" value="HTH_AraC"/>
</dbReference>
<keyword evidence="2" id="KW-0238">DNA-binding</keyword>